<dbReference type="GO" id="GO:0032993">
    <property type="term" value="C:protein-DNA complex"/>
    <property type="evidence" value="ECO:0007669"/>
    <property type="project" value="TreeGrafter"/>
</dbReference>
<proteinExistence type="predicted"/>
<evidence type="ECO:0000259" key="9">
    <source>
        <dbReference type="PROSITE" id="PS51755"/>
    </source>
</evidence>
<keyword evidence="3" id="KW-0805">Transcription regulation</keyword>
<dbReference type="OrthoDB" id="9802426at2"/>
<sequence>MNSITLSDTKVALVDDDKVTRILIGSALREHKVTVLECGSAEELFALLQTQKVDVIILDLVLPKVNGLDALTYLREHSDVGVIMISSRASAEQRLNGLREGADDFIDKPVVAAELVFKVKSLAMRVNTHRGQTNQQQLTIGNSLLLVDEYALVRTDKTERCTLTDAEQRILVSLVQNGAGVCTRKSLLQCVSRTDTRFGNERSVDTLVSRLRTKLGKLGCDASINPVRGQGYRLQVE</sequence>
<dbReference type="EMBL" id="JH651384">
    <property type="protein sequence ID" value="EIJ36316.1"/>
    <property type="molecule type" value="Genomic_DNA"/>
</dbReference>
<dbReference type="InterPro" id="IPR011006">
    <property type="entry name" value="CheY-like_superfamily"/>
</dbReference>
<dbReference type="GO" id="GO:0000156">
    <property type="term" value="F:phosphorelay response regulator activity"/>
    <property type="evidence" value="ECO:0007669"/>
    <property type="project" value="TreeGrafter"/>
</dbReference>
<dbReference type="Gene3D" id="3.40.50.2300">
    <property type="match status" value="1"/>
</dbReference>
<dbReference type="GO" id="GO:0006355">
    <property type="term" value="P:regulation of DNA-templated transcription"/>
    <property type="evidence" value="ECO:0007669"/>
    <property type="project" value="InterPro"/>
</dbReference>
<dbReference type="Proteomes" id="UP000005317">
    <property type="component" value="Unassembled WGS sequence"/>
</dbReference>
<evidence type="ECO:0000256" key="1">
    <source>
        <dbReference type="ARBA" id="ARBA00022553"/>
    </source>
</evidence>
<keyword evidence="5" id="KW-0804">Transcription</keyword>
<feature type="domain" description="OmpR/PhoB-type" evidence="9">
    <location>
        <begin position="135"/>
        <end position="236"/>
    </location>
</feature>
<protein>
    <submittedName>
        <fullName evidence="10">Two component transcriptional regulator, winged helix family</fullName>
    </submittedName>
</protein>
<dbReference type="InterPro" id="IPR039420">
    <property type="entry name" value="WalR-like"/>
</dbReference>
<dbReference type="GO" id="GO:0005829">
    <property type="term" value="C:cytosol"/>
    <property type="evidence" value="ECO:0007669"/>
    <property type="project" value="TreeGrafter"/>
</dbReference>
<evidence type="ECO:0000256" key="4">
    <source>
        <dbReference type="ARBA" id="ARBA00023125"/>
    </source>
</evidence>
<keyword evidence="1 6" id="KW-0597">Phosphoprotein</keyword>
<evidence type="ECO:0000313" key="11">
    <source>
        <dbReference type="Proteomes" id="UP000005317"/>
    </source>
</evidence>
<dbReference type="Pfam" id="PF00486">
    <property type="entry name" value="Trans_reg_C"/>
    <property type="match status" value="1"/>
</dbReference>
<feature type="modified residue" description="4-aspartylphosphate" evidence="6">
    <location>
        <position position="59"/>
    </location>
</feature>
<dbReference type="Pfam" id="PF00072">
    <property type="entry name" value="Response_reg"/>
    <property type="match status" value="1"/>
</dbReference>
<dbReference type="AlphaFoldDB" id="A0A656HLC1"/>
<name>A0A656HLC1_THINJ</name>
<feature type="DNA-binding region" description="OmpR/PhoB-type" evidence="7">
    <location>
        <begin position="135"/>
        <end position="236"/>
    </location>
</feature>
<dbReference type="SUPFAM" id="SSF52172">
    <property type="entry name" value="CheY-like"/>
    <property type="match status" value="1"/>
</dbReference>
<dbReference type="PANTHER" id="PTHR48111:SF1">
    <property type="entry name" value="TWO-COMPONENT RESPONSE REGULATOR ORR33"/>
    <property type="match status" value="1"/>
</dbReference>
<dbReference type="RefSeq" id="WP_002710192.1">
    <property type="nucleotide sequence ID" value="NZ_JH651384.1"/>
</dbReference>
<dbReference type="PANTHER" id="PTHR48111">
    <property type="entry name" value="REGULATOR OF RPOS"/>
    <property type="match status" value="1"/>
</dbReference>
<dbReference type="CDD" id="cd00156">
    <property type="entry name" value="REC"/>
    <property type="match status" value="1"/>
</dbReference>
<organism evidence="10 11">
    <name type="scientific">Thiothrix nivea (strain ATCC 35100 / DSM 5205 / JP2)</name>
    <dbReference type="NCBI Taxonomy" id="870187"/>
    <lineage>
        <taxon>Bacteria</taxon>
        <taxon>Pseudomonadati</taxon>
        <taxon>Pseudomonadota</taxon>
        <taxon>Gammaproteobacteria</taxon>
        <taxon>Thiotrichales</taxon>
        <taxon>Thiotrichaceae</taxon>
        <taxon>Thiothrix</taxon>
    </lineage>
</organism>
<evidence type="ECO:0000256" key="7">
    <source>
        <dbReference type="PROSITE-ProRule" id="PRU01091"/>
    </source>
</evidence>
<evidence type="ECO:0000256" key="2">
    <source>
        <dbReference type="ARBA" id="ARBA00023012"/>
    </source>
</evidence>
<gene>
    <name evidence="10" type="ORF">Thini_3815</name>
</gene>
<dbReference type="SMART" id="SM00862">
    <property type="entry name" value="Trans_reg_C"/>
    <property type="match status" value="1"/>
</dbReference>
<keyword evidence="11" id="KW-1185">Reference proteome</keyword>
<evidence type="ECO:0000256" key="6">
    <source>
        <dbReference type="PROSITE-ProRule" id="PRU00169"/>
    </source>
</evidence>
<dbReference type="InterPro" id="IPR001867">
    <property type="entry name" value="OmpR/PhoB-type_DNA-bd"/>
</dbReference>
<dbReference type="InterPro" id="IPR016032">
    <property type="entry name" value="Sig_transdc_resp-reg_C-effctor"/>
</dbReference>
<dbReference type="Gene3D" id="1.10.10.10">
    <property type="entry name" value="Winged helix-like DNA-binding domain superfamily/Winged helix DNA-binding domain"/>
    <property type="match status" value="1"/>
</dbReference>
<dbReference type="SUPFAM" id="SSF46894">
    <property type="entry name" value="C-terminal effector domain of the bipartite response regulators"/>
    <property type="match status" value="1"/>
</dbReference>
<dbReference type="PROSITE" id="PS51755">
    <property type="entry name" value="OMPR_PHOB"/>
    <property type="match status" value="1"/>
</dbReference>
<keyword evidence="2" id="KW-0902">Two-component regulatory system</keyword>
<accession>A0A656HLC1</accession>
<dbReference type="CDD" id="cd00383">
    <property type="entry name" value="trans_reg_C"/>
    <property type="match status" value="1"/>
</dbReference>
<dbReference type="PROSITE" id="PS50110">
    <property type="entry name" value="RESPONSE_REGULATORY"/>
    <property type="match status" value="1"/>
</dbReference>
<dbReference type="SMART" id="SM00448">
    <property type="entry name" value="REC"/>
    <property type="match status" value="1"/>
</dbReference>
<evidence type="ECO:0000259" key="8">
    <source>
        <dbReference type="PROSITE" id="PS50110"/>
    </source>
</evidence>
<evidence type="ECO:0000256" key="3">
    <source>
        <dbReference type="ARBA" id="ARBA00023015"/>
    </source>
</evidence>
<keyword evidence="4 7" id="KW-0238">DNA-binding</keyword>
<reference evidence="11" key="1">
    <citation type="journal article" date="2011" name="Stand. Genomic Sci.">
        <title>Genome sequence of the filamentous, gliding Thiothrix nivea neotype strain (JP2(T)).</title>
        <authorList>
            <person name="Lapidus A."/>
            <person name="Nolan M."/>
            <person name="Lucas S."/>
            <person name="Glavina Del Rio T."/>
            <person name="Tice H."/>
            <person name="Cheng J.F."/>
            <person name="Tapia R."/>
            <person name="Han C."/>
            <person name="Goodwin L."/>
            <person name="Pitluck S."/>
            <person name="Liolios K."/>
            <person name="Pagani I."/>
            <person name="Ivanova N."/>
            <person name="Huntemann M."/>
            <person name="Mavromatis K."/>
            <person name="Mikhailova N."/>
            <person name="Pati A."/>
            <person name="Chen A."/>
            <person name="Palaniappan K."/>
            <person name="Land M."/>
            <person name="Brambilla E.M."/>
            <person name="Rohde M."/>
            <person name="Abt B."/>
            <person name="Verbarg S."/>
            <person name="Goker M."/>
            <person name="Bristow J."/>
            <person name="Eisen J.A."/>
            <person name="Markowitz V."/>
            <person name="Hugenholtz P."/>
            <person name="Kyrpides N.C."/>
            <person name="Klenk H.P."/>
            <person name="Woyke T."/>
        </authorList>
    </citation>
    <scope>NUCLEOTIDE SEQUENCE [LARGE SCALE GENOMIC DNA]</scope>
    <source>
        <strain evidence="11">ATCC 35100 / DSM 5205 / JP2</strain>
    </source>
</reference>
<dbReference type="InterPro" id="IPR036388">
    <property type="entry name" value="WH-like_DNA-bd_sf"/>
</dbReference>
<evidence type="ECO:0000256" key="5">
    <source>
        <dbReference type="ARBA" id="ARBA00023163"/>
    </source>
</evidence>
<dbReference type="InterPro" id="IPR001789">
    <property type="entry name" value="Sig_transdc_resp-reg_receiver"/>
</dbReference>
<evidence type="ECO:0000313" key="10">
    <source>
        <dbReference type="EMBL" id="EIJ36316.1"/>
    </source>
</evidence>
<feature type="domain" description="Response regulatory" evidence="8">
    <location>
        <begin position="10"/>
        <end position="123"/>
    </location>
</feature>
<dbReference type="GO" id="GO:0000976">
    <property type="term" value="F:transcription cis-regulatory region binding"/>
    <property type="evidence" value="ECO:0007669"/>
    <property type="project" value="TreeGrafter"/>
</dbReference>